<name>A0AAV9P9J5_9PEZI</name>
<comment type="function">
    <text evidence="10">Component of the PEX13-PEX14 docking complex, a translocon channel that specifically mediates the import of peroxisomal cargo proteins bound to PEX5 receptor. The PEX13-PEX14 docking complex forms a large import pore which can be opened to a diameter of about 9 nm. Mechanistically, PEX5 receptor along with cargo proteins associates with the PEX14 subunit of the PEX13-PEX14 docking complex in the cytosol, leading to the insertion of the receptor into the organelle membrane with the concomitant translocation of the cargo into the peroxisome matrix.</text>
</comment>
<sequence>MAREELIEGAVTFLQDPSVSSAPIEQKLSFLRSKNLTHEEIDASLARAGQPPTASSTSAPPSTYQPQYRQPQQQHGYQQQYPPYWNQPPPEPPHRDWRDWFIMATITAGVGSALWWTAKRYIVPLIAPPTPPQLEQDKASIDASFEKTFALLDQLATDTKELKDSEAERKERLDKALGEVESVISKMKEANESREQEAKRWGREMDEVREQIPQAIAKEKEAMDGRLKDLAGEVKSLKTLVANRMGQPQRPSFGPQSGGGMNGVSPSGGSTPMPEMNGAVNGVPNGAANGGMNGSAVAEEPEKPAAPQQPAAPSPLPERSASASPYSSRMLGGKAQIPAWQLAAKKRADDAKKDAATNGTSVQDVSESGTAAPAEGEAAA</sequence>
<feature type="coiled-coil region" evidence="11">
    <location>
        <begin position="173"/>
        <end position="211"/>
    </location>
</feature>
<keyword evidence="4" id="KW-0811">Translocation</keyword>
<evidence type="ECO:0000256" key="5">
    <source>
        <dbReference type="ARBA" id="ARBA00023136"/>
    </source>
</evidence>
<dbReference type="Proteomes" id="UP001337655">
    <property type="component" value="Unassembled WGS sequence"/>
</dbReference>
<evidence type="ECO:0000256" key="11">
    <source>
        <dbReference type="SAM" id="Coils"/>
    </source>
</evidence>
<evidence type="ECO:0000259" key="13">
    <source>
        <dbReference type="Pfam" id="PF04695"/>
    </source>
</evidence>
<feature type="compositionally biased region" description="Basic and acidic residues" evidence="12">
    <location>
        <begin position="346"/>
        <end position="355"/>
    </location>
</feature>
<comment type="similarity">
    <text evidence="1 10">Belongs to the peroxin-14 family.</text>
</comment>
<evidence type="ECO:0000256" key="1">
    <source>
        <dbReference type="ARBA" id="ARBA00005443"/>
    </source>
</evidence>
<evidence type="ECO:0000256" key="9">
    <source>
        <dbReference type="ARBA" id="ARBA00046271"/>
    </source>
</evidence>
<dbReference type="Pfam" id="PF04695">
    <property type="entry name" value="Pex14_N"/>
    <property type="match status" value="1"/>
</dbReference>
<feature type="region of interest" description="Disordered" evidence="12">
    <location>
        <begin position="41"/>
        <end position="92"/>
    </location>
</feature>
<reference evidence="14 15" key="1">
    <citation type="submission" date="2023-08" db="EMBL/GenBank/DDBJ databases">
        <title>Black Yeasts Isolated from many extreme environments.</title>
        <authorList>
            <person name="Coleine C."/>
            <person name="Stajich J.E."/>
            <person name="Selbmann L."/>
        </authorList>
    </citation>
    <scope>NUCLEOTIDE SEQUENCE [LARGE SCALE GENOMIC DNA]</scope>
    <source>
        <strain evidence="14 15">CCFEE 5935</strain>
    </source>
</reference>
<dbReference type="GeneID" id="89927180"/>
<dbReference type="AlphaFoldDB" id="A0AAV9P9J5"/>
<feature type="compositionally biased region" description="Low complexity" evidence="12">
    <location>
        <begin position="51"/>
        <end position="84"/>
    </location>
</feature>
<accession>A0AAV9P9J5</accession>
<feature type="region of interest" description="Disordered" evidence="12">
    <location>
        <begin position="242"/>
        <end position="380"/>
    </location>
</feature>
<keyword evidence="11" id="KW-0175">Coiled coil</keyword>
<dbReference type="GO" id="GO:0005778">
    <property type="term" value="C:peroxisomal membrane"/>
    <property type="evidence" value="ECO:0007669"/>
    <property type="project" value="UniProtKB-SubCell"/>
</dbReference>
<dbReference type="PANTHER" id="PTHR23058">
    <property type="entry name" value="PEROXISOMAL MEMBRANE PROTEIN PEX14"/>
    <property type="match status" value="1"/>
</dbReference>
<comment type="subcellular location">
    <subcellularLocation>
        <location evidence="9 10">Peroxisome membrane</location>
    </subcellularLocation>
</comment>
<dbReference type="PANTHER" id="PTHR23058:SF0">
    <property type="entry name" value="PEROXISOMAL MEMBRANE PROTEIN PEX14"/>
    <property type="match status" value="1"/>
</dbReference>
<evidence type="ECO:0000256" key="6">
    <source>
        <dbReference type="ARBA" id="ARBA00023140"/>
    </source>
</evidence>
<dbReference type="RefSeq" id="XP_064659207.1">
    <property type="nucleotide sequence ID" value="XM_064803082.1"/>
</dbReference>
<dbReference type="InterPro" id="IPR006785">
    <property type="entry name" value="Pex14_N"/>
</dbReference>
<dbReference type="InterPro" id="IPR036388">
    <property type="entry name" value="WH-like_DNA-bd_sf"/>
</dbReference>
<keyword evidence="6 10" id="KW-0576">Peroxisome</keyword>
<feature type="compositionally biased region" description="Low complexity" evidence="12">
    <location>
        <begin position="277"/>
        <end position="287"/>
    </location>
</feature>
<keyword evidence="3 10" id="KW-0653">Protein transport</keyword>
<evidence type="ECO:0000256" key="3">
    <source>
        <dbReference type="ARBA" id="ARBA00022927"/>
    </source>
</evidence>
<dbReference type="InterPro" id="IPR025655">
    <property type="entry name" value="PEX14"/>
</dbReference>
<evidence type="ECO:0000256" key="7">
    <source>
        <dbReference type="ARBA" id="ARBA00029502"/>
    </source>
</evidence>
<comment type="caution">
    <text evidence="14">The sequence shown here is derived from an EMBL/GenBank/DDBJ whole genome shotgun (WGS) entry which is preliminary data.</text>
</comment>
<dbReference type="GO" id="GO:1990429">
    <property type="term" value="C:peroxisomal importomer complex"/>
    <property type="evidence" value="ECO:0007669"/>
    <property type="project" value="TreeGrafter"/>
</dbReference>
<dbReference type="GO" id="GO:0005102">
    <property type="term" value="F:signaling receptor binding"/>
    <property type="evidence" value="ECO:0007669"/>
    <property type="project" value="TreeGrafter"/>
</dbReference>
<dbReference type="EMBL" id="JAVRRT010000008">
    <property type="protein sequence ID" value="KAK5169861.1"/>
    <property type="molecule type" value="Genomic_DNA"/>
</dbReference>
<evidence type="ECO:0000256" key="12">
    <source>
        <dbReference type="SAM" id="MobiDB-lite"/>
    </source>
</evidence>
<proteinExistence type="inferred from homology"/>
<keyword evidence="15" id="KW-1185">Reference proteome</keyword>
<evidence type="ECO:0000313" key="14">
    <source>
        <dbReference type="EMBL" id="KAK5169861.1"/>
    </source>
</evidence>
<dbReference type="Gene3D" id="1.10.10.10">
    <property type="entry name" value="Winged helix-like DNA-binding domain superfamily/Winged helix DNA-binding domain"/>
    <property type="match status" value="1"/>
</dbReference>
<feature type="compositionally biased region" description="Low complexity" evidence="12">
    <location>
        <begin position="371"/>
        <end position="380"/>
    </location>
</feature>
<evidence type="ECO:0000256" key="4">
    <source>
        <dbReference type="ARBA" id="ARBA00023010"/>
    </source>
</evidence>
<organism evidence="14 15">
    <name type="scientific">Saxophila tyrrhenica</name>
    <dbReference type="NCBI Taxonomy" id="1690608"/>
    <lineage>
        <taxon>Eukaryota</taxon>
        <taxon>Fungi</taxon>
        <taxon>Dikarya</taxon>
        <taxon>Ascomycota</taxon>
        <taxon>Pezizomycotina</taxon>
        <taxon>Dothideomycetes</taxon>
        <taxon>Dothideomycetidae</taxon>
        <taxon>Mycosphaerellales</taxon>
        <taxon>Extremaceae</taxon>
        <taxon>Saxophila</taxon>
    </lineage>
</organism>
<evidence type="ECO:0000256" key="8">
    <source>
        <dbReference type="ARBA" id="ARBA00029691"/>
    </source>
</evidence>
<protein>
    <recommendedName>
        <fullName evidence="7 10">Peroxisomal membrane protein PEX14</fullName>
    </recommendedName>
    <alternativeName>
        <fullName evidence="8 10">Peroxin-14</fullName>
    </alternativeName>
</protein>
<dbReference type="GO" id="GO:0016560">
    <property type="term" value="P:protein import into peroxisome matrix, docking"/>
    <property type="evidence" value="ECO:0007669"/>
    <property type="project" value="UniProtKB-UniRule"/>
</dbReference>
<keyword evidence="2 10" id="KW-0813">Transport</keyword>
<feature type="domain" description="Peroxisome membrane anchor protein Pex14p N-terminal" evidence="13">
    <location>
        <begin position="3"/>
        <end position="47"/>
    </location>
</feature>
<evidence type="ECO:0000256" key="2">
    <source>
        <dbReference type="ARBA" id="ARBA00022448"/>
    </source>
</evidence>
<evidence type="ECO:0000256" key="10">
    <source>
        <dbReference type="RuleBase" id="RU367032"/>
    </source>
</evidence>
<evidence type="ECO:0000313" key="15">
    <source>
        <dbReference type="Proteomes" id="UP001337655"/>
    </source>
</evidence>
<keyword evidence="5 10" id="KW-0472">Membrane</keyword>
<gene>
    <name evidence="14" type="primary">PEX14</name>
    <name evidence="14" type="ORF">LTR77_005839</name>
</gene>
<feature type="compositionally biased region" description="Polar residues" evidence="12">
    <location>
        <begin position="357"/>
        <end position="369"/>
    </location>
</feature>